<proteinExistence type="predicted"/>
<dbReference type="EMBL" id="LXFV01000032">
    <property type="protein sequence ID" value="PKX84587.1"/>
    <property type="molecule type" value="Genomic_DNA"/>
</dbReference>
<sequence length="81" mass="9058">MTPQFDSPLSVNDEQAQVVNKPHDFIIVREIIAAQRHFRDDHHAVPYIQPDEIRTAKAFQAIIPTLHESVLLSGSASQSSP</sequence>
<accession>A0ABX4S255</accession>
<protein>
    <submittedName>
        <fullName evidence="1">Uncharacterized protein</fullName>
    </submittedName>
</protein>
<name>A0ABX4S255_9GAMM</name>
<organism evidence="1 2">
    <name type="scientific">Pectobacterium peruviense</name>
    <dbReference type="NCBI Taxonomy" id="2066479"/>
    <lineage>
        <taxon>Bacteria</taxon>
        <taxon>Pseudomonadati</taxon>
        <taxon>Pseudomonadota</taxon>
        <taxon>Gammaproteobacteria</taxon>
        <taxon>Enterobacterales</taxon>
        <taxon>Pectobacteriaceae</taxon>
        <taxon>Pectobacterium</taxon>
    </lineage>
</organism>
<dbReference type="Proteomes" id="UP000234468">
    <property type="component" value="Unassembled WGS sequence"/>
</dbReference>
<evidence type="ECO:0000313" key="1">
    <source>
        <dbReference type="EMBL" id="PKX84587.1"/>
    </source>
</evidence>
<gene>
    <name evidence="1" type="ORF">A0G03_20220</name>
</gene>
<reference evidence="1 2" key="1">
    <citation type="submission" date="2016-04" db="EMBL/GenBank/DDBJ databases">
        <title>New species of Pectobacterium.</title>
        <authorList>
            <person name="Waleron M."/>
            <person name="Misztak A.E."/>
            <person name="Waleron K."/>
        </authorList>
    </citation>
    <scope>NUCLEOTIDE SEQUENCE [LARGE SCALE GENOMIC DNA]</scope>
    <source>
        <strain evidence="1 2">IFB5232</strain>
    </source>
</reference>
<comment type="caution">
    <text evidence="1">The sequence shown here is derived from an EMBL/GenBank/DDBJ whole genome shotgun (WGS) entry which is preliminary data.</text>
</comment>
<evidence type="ECO:0000313" key="2">
    <source>
        <dbReference type="Proteomes" id="UP000234468"/>
    </source>
</evidence>
<keyword evidence="2" id="KW-1185">Reference proteome</keyword>